<dbReference type="Gene3D" id="1.10.443.10">
    <property type="entry name" value="Intergrase catalytic core"/>
    <property type="match status" value="1"/>
</dbReference>
<keyword evidence="4" id="KW-1185">Reference proteome</keyword>
<proteinExistence type="predicted"/>
<feature type="compositionally biased region" description="Low complexity" evidence="2">
    <location>
        <begin position="121"/>
        <end position="130"/>
    </location>
</feature>
<evidence type="ECO:0000313" key="3">
    <source>
        <dbReference type="EMBL" id="CAG8854150.1"/>
    </source>
</evidence>
<keyword evidence="1" id="KW-0233">DNA recombination</keyword>
<evidence type="ECO:0000256" key="2">
    <source>
        <dbReference type="SAM" id="MobiDB-lite"/>
    </source>
</evidence>
<reference evidence="3 4" key="1">
    <citation type="submission" date="2021-06" db="EMBL/GenBank/DDBJ databases">
        <authorList>
            <person name="Kallberg Y."/>
            <person name="Tangrot J."/>
            <person name="Rosling A."/>
        </authorList>
    </citation>
    <scope>NUCLEOTIDE SEQUENCE [LARGE SCALE GENOMIC DNA]</scope>
    <source>
        <strain evidence="3 4">120-4 pot B 10/14</strain>
    </source>
</reference>
<dbReference type="SUPFAM" id="SSF56349">
    <property type="entry name" value="DNA breaking-rejoining enzymes"/>
    <property type="match status" value="1"/>
</dbReference>
<evidence type="ECO:0000313" key="4">
    <source>
        <dbReference type="Proteomes" id="UP000789901"/>
    </source>
</evidence>
<evidence type="ECO:0000256" key="1">
    <source>
        <dbReference type="ARBA" id="ARBA00023172"/>
    </source>
</evidence>
<sequence length="173" mass="19679">MLHQIAVNTGINLVDRKITNHSARRTAIMLFKASDTPEDELMAFSGHRSREGIRSYSRPTDDQRLNSVASLIPFATVEEDLEEYYNFFGQSYITYESEEDNAETDDITSNSDSRMLEREISTTTTDTGSETEIEVIPTSNNRIDHVKNESEISNPKRQHNSQENLSLNAQEQS</sequence>
<organism evidence="3 4">
    <name type="scientific">Gigaspora margarita</name>
    <dbReference type="NCBI Taxonomy" id="4874"/>
    <lineage>
        <taxon>Eukaryota</taxon>
        <taxon>Fungi</taxon>
        <taxon>Fungi incertae sedis</taxon>
        <taxon>Mucoromycota</taxon>
        <taxon>Glomeromycotina</taxon>
        <taxon>Glomeromycetes</taxon>
        <taxon>Diversisporales</taxon>
        <taxon>Gigasporaceae</taxon>
        <taxon>Gigaspora</taxon>
    </lineage>
</organism>
<comment type="caution">
    <text evidence="3">The sequence shown here is derived from an EMBL/GenBank/DDBJ whole genome shotgun (WGS) entry which is preliminary data.</text>
</comment>
<name>A0ABN7XGL3_GIGMA</name>
<dbReference type="EMBL" id="CAJVQB010134038">
    <property type="protein sequence ID" value="CAG8854150.1"/>
    <property type="molecule type" value="Genomic_DNA"/>
</dbReference>
<gene>
    <name evidence="3" type="ORF">GMARGA_LOCUS42971</name>
</gene>
<protein>
    <submittedName>
        <fullName evidence="3">20872_t:CDS:1</fullName>
    </submittedName>
</protein>
<dbReference type="InterPro" id="IPR011010">
    <property type="entry name" value="DNA_brk_join_enz"/>
</dbReference>
<feature type="non-terminal residue" evidence="3">
    <location>
        <position position="173"/>
    </location>
</feature>
<dbReference type="Proteomes" id="UP000789901">
    <property type="component" value="Unassembled WGS sequence"/>
</dbReference>
<feature type="region of interest" description="Disordered" evidence="2">
    <location>
        <begin position="98"/>
        <end position="173"/>
    </location>
</feature>
<feature type="compositionally biased region" description="Polar residues" evidence="2">
    <location>
        <begin position="151"/>
        <end position="173"/>
    </location>
</feature>
<accession>A0ABN7XGL3</accession>
<dbReference type="InterPro" id="IPR013762">
    <property type="entry name" value="Integrase-like_cat_sf"/>
</dbReference>